<evidence type="ECO:0000313" key="1">
    <source>
        <dbReference type="EMBL" id="ATF08930.1"/>
    </source>
</evidence>
<reference evidence="2" key="1">
    <citation type="submission" date="2017-04" db="EMBL/GenBank/DDBJ databases">
        <title>Genome evolution of the luminous symbionts of deep sea anglerfish.</title>
        <authorList>
            <person name="Hendry T.A."/>
        </authorList>
    </citation>
    <scope>NUCLEOTIDE SEQUENCE [LARGE SCALE GENOMIC DNA]</scope>
</reference>
<dbReference type="Proteomes" id="UP000218160">
    <property type="component" value="Chromosome 1"/>
</dbReference>
<dbReference type="AlphaFoldDB" id="A0A291B7G4"/>
<dbReference type="KEGG" id="elux:BTN50_0399"/>
<accession>A0A291B7G4</accession>
<dbReference type="EMBL" id="CP020660">
    <property type="protein sequence ID" value="ATF08930.1"/>
    <property type="molecule type" value="Genomic_DNA"/>
</dbReference>
<gene>
    <name evidence="1" type="ORF">BTN50_0399</name>
</gene>
<organism evidence="1 2">
    <name type="scientific">Candidatus Enterovibrio altilux</name>
    <dbReference type="NCBI Taxonomy" id="1927128"/>
    <lineage>
        <taxon>Bacteria</taxon>
        <taxon>Pseudomonadati</taxon>
        <taxon>Pseudomonadota</taxon>
        <taxon>Gammaproteobacteria</taxon>
        <taxon>Vibrionales</taxon>
        <taxon>Vibrionaceae</taxon>
        <taxon>Enterovibrio</taxon>
    </lineage>
</organism>
<keyword evidence="2" id="KW-1185">Reference proteome</keyword>
<sequence>MIKRGLLRRWKGLQRFINSVFKFAYCRCQTPTIHALAREPKW</sequence>
<protein>
    <submittedName>
        <fullName evidence="1">Uncharacterized protein</fullName>
    </submittedName>
</protein>
<name>A0A291B7G4_9GAMM</name>
<proteinExistence type="predicted"/>
<evidence type="ECO:0000313" key="2">
    <source>
        <dbReference type="Proteomes" id="UP000218160"/>
    </source>
</evidence>